<dbReference type="SUPFAM" id="SSF46785">
    <property type="entry name" value="Winged helix' DNA-binding domain"/>
    <property type="match status" value="1"/>
</dbReference>
<dbReference type="InterPro" id="IPR036390">
    <property type="entry name" value="WH_DNA-bd_sf"/>
</dbReference>
<dbReference type="Proteomes" id="UP000075680">
    <property type="component" value="Unassembled WGS sequence"/>
</dbReference>
<evidence type="ECO:0000313" key="2">
    <source>
        <dbReference type="EMBL" id="KXZ69779.1"/>
    </source>
</evidence>
<comment type="caution">
    <text evidence="2">The sequence shown here is derived from an EMBL/GenBank/DDBJ whole genome shotgun (WGS) entry which is preliminary data.</text>
</comment>
<dbReference type="GO" id="GO:0003700">
    <property type="term" value="F:DNA-binding transcription factor activity"/>
    <property type="evidence" value="ECO:0007669"/>
    <property type="project" value="InterPro"/>
</dbReference>
<dbReference type="AlphaFoldDB" id="A0A150HT08"/>
<dbReference type="Pfam" id="PF00126">
    <property type="entry name" value="HTH_1"/>
    <property type="match status" value="1"/>
</dbReference>
<gene>
    <name evidence="2" type="primary">mopA</name>
    <name evidence="2" type="ORF">AVENLUH5627_01505</name>
</gene>
<reference evidence="2 3" key="1">
    <citation type="journal article" date="2016" name="Sci. Rep.">
        <title>Genomic and phenotypic characterization of the species Acinetobacter venetianus.</title>
        <authorList>
            <person name="Fondi M."/>
            <person name="Maida I."/>
            <person name="Perrin E."/>
            <person name="Orlandini V."/>
            <person name="La Torre L."/>
            <person name="Bosi E."/>
            <person name="Negroni A."/>
            <person name="Zanaroli G."/>
            <person name="Fava F."/>
            <person name="Decorosi F."/>
            <person name="Giovannetti L."/>
            <person name="Viti C."/>
            <person name="Vaneechoutte M."/>
            <person name="Dijkshoorn L."/>
            <person name="Fani R."/>
        </authorList>
    </citation>
    <scope>NUCLEOTIDE SEQUENCE [LARGE SCALE GENOMIC DNA]</scope>
    <source>
        <strain evidence="2 3">LUH5627</strain>
    </source>
</reference>
<organism evidence="2 3">
    <name type="scientific">Acinetobacter venetianus</name>
    <dbReference type="NCBI Taxonomy" id="52133"/>
    <lineage>
        <taxon>Bacteria</taxon>
        <taxon>Pseudomonadati</taxon>
        <taxon>Pseudomonadota</taxon>
        <taxon>Gammaproteobacteria</taxon>
        <taxon>Moraxellales</taxon>
        <taxon>Moraxellaceae</taxon>
        <taxon>Acinetobacter</taxon>
    </lineage>
</organism>
<dbReference type="PANTHER" id="PTHR30432:SF1">
    <property type="entry name" value="DNA-BINDING TRANSCRIPTIONAL DUAL REGULATOR MODE"/>
    <property type="match status" value="1"/>
</dbReference>
<protein>
    <submittedName>
        <fullName evidence="2">Molybdenum-pterin-binding protein MopA</fullName>
    </submittedName>
</protein>
<evidence type="ECO:0000259" key="1">
    <source>
        <dbReference type="Pfam" id="PF00126"/>
    </source>
</evidence>
<dbReference type="PATRIC" id="fig|52133.18.peg.1563"/>
<dbReference type="InterPro" id="IPR000847">
    <property type="entry name" value="LysR_HTH_N"/>
</dbReference>
<proteinExistence type="predicted"/>
<dbReference type="EMBL" id="JRUE01000141">
    <property type="protein sequence ID" value="KXZ69779.1"/>
    <property type="molecule type" value="Genomic_DNA"/>
</dbReference>
<dbReference type="InterPro" id="IPR051815">
    <property type="entry name" value="Molybdate_resp_trans_reg"/>
</dbReference>
<dbReference type="PANTHER" id="PTHR30432">
    <property type="entry name" value="TRANSCRIPTIONAL REGULATOR MODE"/>
    <property type="match status" value="1"/>
</dbReference>
<sequence>MCHLFFGFKSMSKPRLKIHVRILSNDEIAFGPGKAELLEAIQRTGSISQAAKSMNMSYRRAWQLVDTMNQCFDSALVETQTGGTHGGGAVVTEFGQTILKKFRIMENQAAQAIQQDFDELSGLLKRTE</sequence>
<dbReference type="InterPro" id="IPR036388">
    <property type="entry name" value="WH-like_DNA-bd_sf"/>
</dbReference>
<name>A0A150HT08_9GAMM</name>
<accession>A0A150HT08</accession>
<feature type="domain" description="HTH lysR-type" evidence="1">
    <location>
        <begin position="36"/>
        <end position="96"/>
    </location>
</feature>
<dbReference type="Gene3D" id="1.10.10.10">
    <property type="entry name" value="Winged helix-like DNA-binding domain superfamily/Winged helix DNA-binding domain"/>
    <property type="match status" value="1"/>
</dbReference>
<evidence type="ECO:0000313" key="3">
    <source>
        <dbReference type="Proteomes" id="UP000075680"/>
    </source>
</evidence>